<evidence type="ECO:0000313" key="3">
    <source>
        <dbReference type="EMBL" id="JAC36138.1"/>
    </source>
</evidence>
<keyword evidence="2" id="KW-0472">Membrane</keyword>
<organism evidence="3">
    <name type="scientific">Bactrocera dorsalis</name>
    <name type="common">Oriental fruit fly</name>
    <name type="synonym">Dacus dorsalis</name>
    <dbReference type="NCBI Taxonomy" id="27457"/>
    <lineage>
        <taxon>Eukaryota</taxon>
        <taxon>Metazoa</taxon>
        <taxon>Ecdysozoa</taxon>
        <taxon>Arthropoda</taxon>
        <taxon>Hexapoda</taxon>
        <taxon>Insecta</taxon>
        <taxon>Pterygota</taxon>
        <taxon>Neoptera</taxon>
        <taxon>Endopterygota</taxon>
        <taxon>Diptera</taxon>
        <taxon>Brachycera</taxon>
        <taxon>Muscomorpha</taxon>
        <taxon>Tephritoidea</taxon>
        <taxon>Tephritidae</taxon>
        <taxon>Bactrocera</taxon>
        <taxon>Bactrocera</taxon>
    </lineage>
</organism>
<feature type="non-terminal residue" evidence="3">
    <location>
        <position position="111"/>
    </location>
</feature>
<proteinExistence type="predicted"/>
<reference evidence="3" key="1">
    <citation type="journal article" date="2014" name="BMC Genomics">
        <title>Characterizing the developmental transcriptome of the oriental fruit fly, Bactrocera dorsalis (Diptera: Tephritidae) through comparative genomic analysis with Drosophila melanogaster utilizing modENCODE datasets.</title>
        <authorList>
            <person name="Geib S.M."/>
            <person name="Calla B."/>
            <person name="Hall B."/>
            <person name="Hou S."/>
            <person name="Manoukis N.C."/>
        </authorList>
    </citation>
    <scope>NUCLEOTIDE SEQUENCE</scope>
    <source>
        <strain evidence="3">Punador</strain>
    </source>
</reference>
<protein>
    <submittedName>
        <fullName evidence="3">Uncharacterized protein</fullName>
    </submittedName>
</protein>
<dbReference type="EMBL" id="GAKP01022814">
    <property type="protein sequence ID" value="JAC36138.1"/>
    <property type="molecule type" value="Transcribed_RNA"/>
</dbReference>
<feature type="transmembrane region" description="Helical" evidence="2">
    <location>
        <begin position="72"/>
        <end position="95"/>
    </location>
</feature>
<dbReference type="AlphaFoldDB" id="A0A034V3M4"/>
<dbReference type="OrthoDB" id="1883493at2759"/>
<feature type="non-terminal residue" evidence="3">
    <location>
        <position position="1"/>
    </location>
</feature>
<keyword evidence="2" id="KW-0812">Transmembrane</keyword>
<keyword evidence="2" id="KW-1133">Transmembrane helix</keyword>
<name>A0A034V3M4_BACDO</name>
<sequence length="111" mass="12782">NQWRIEKQQQQKPHSPQPTLQKAYKNVKRKRESQTQARRTRCVRCGQIERFKCIGDGMAISRGRGKRTHSWFLLKDSVIFALVLCVLQLLQAYALSKLVISAELMQAVEGA</sequence>
<evidence type="ECO:0000256" key="1">
    <source>
        <dbReference type="SAM" id="MobiDB-lite"/>
    </source>
</evidence>
<evidence type="ECO:0000256" key="2">
    <source>
        <dbReference type="SAM" id="Phobius"/>
    </source>
</evidence>
<feature type="region of interest" description="Disordered" evidence="1">
    <location>
        <begin position="1"/>
        <end position="35"/>
    </location>
</feature>
<accession>A0A034V3M4</accession>